<accession>Q7RS34</accession>
<feature type="region of interest" description="Disordered" evidence="1">
    <location>
        <begin position="90"/>
        <end position="193"/>
    </location>
</feature>
<dbReference type="FunCoup" id="Q7RS34">
    <property type="interactions" value="691"/>
</dbReference>
<proteinExistence type="predicted"/>
<dbReference type="PaxDb" id="73239-Q7RS34"/>
<evidence type="ECO:0008006" key="4">
    <source>
        <dbReference type="Google" id="ProtNLM"/>
    </source>
</evidence>
<organism evidence="2 3">
    <name type="scientific">Plasmodium yoelii yoelii</name>
    <dbReference type="NCBI Taxonomy" id="73239"/>
    <lineage>
        <taxon>Eukaryota</taxon>
        <taxon>Sar</taxon>
        <taxon>Alveolata</taxon>
        <taxon>Apicomplexa</taxon>
        <taxon>Aconoidasida</taxon>
        <taxon>Haemosporida</taxon>
        <taxon>Plasmodiidae</taxon>
        <taxon>Plasmodium</taxon>
        <taxon>Plasmodium (Vinckeia)</taxon>
    </lineage>
</organism>
<feature type="compositionally biased region" description="Basic and acidic residues" evidence="1">
    <location>
        <begin position="157"/>
        <end position="177"/>
    </location>
</feature>
<name>Q7RS34_PLAYO</name>
<evidence type="ECO:0000313" key="3">
    <source>
        <dbReference type="Proteomes" id="UP000008553"/>
    </source>
</evidence>
<comment type="caution">
    <text evidence="2">The sequence shown here is derived from an EMBL/GenBank/DDBJ whole genome shotgun (WGS) entry which is preliminary data.</text>
</comment>
<dbReference type="STRING" id="73239.Q7RS34"/>
<feature type="compositionally biased region" description="Basic and acidic residues" evidence="1">
    <location>
        <begin position="91"/>
        <end position="114"/>
    </location>
</feature>
<dbReference type="InParanoid" id="Q7RS34"/>
<dbReference type="Proteomes" id="UP000008553">
    <property type="component" value="Unassembled WGS sequence"/>
</dbReference>
<protein>
    <recommendedName>
        <fullName evidence="4">Histone chaperone domain-containing protein</fullName>
    </recommendedName>
</protein>
<reference evidence="2 3" key="1">
    <citation type="journal article" date="2002" name="Nature">
        <title>Genome sequence and comparative analysis of the model rodent malaria parasite Plasmodium yoelii yoelii.</title>
        <authorList>
            <person name="Carlton J.M."/>
            <person name="Angiuoli S.V."/>
            <person name="Suh B.B."/>
            <person name="Kooij T.W."/>
            <person name="Pertea M."/>
            <person name="Silva J.C."/>
            <person name="Ermolaeva M.D."/>
            <person name="Allen J.E."/>
            <person name="Selengut J.D."/>
            <person name="Koo H.L."/>
            <person name="Peterson J.D."/>
            <person name="Pop M."/>
            <person name="Kosack D.S."/>
            <person name="Shumway M.F."/>
            <person name="Bidwell S.L."/>
            <person name="Shallom S.J."/>
            <person name="van Aken S.E."/>
            <person name="Riedmuller S.B."/>
            <person name="Feldblyum T.V."/>
            <person name="Cho J.K."/>
            <person name="Quackenbush J."/>
            <person name="Sedegah M."/>
            <person name="Shoaibi A."/>
            <person name="Cummings L.M."/>
            <person name="Florens L."/>
            <person name="Yates J.R."/>
            <person name="Raine J.D."/>
            <person name="Sinden R.E."/>
            <person name="Harris M.A."/>
            <person name="Cunningham D.A."/>
            <person name="Preiser P.R."/>
            <person name="Bergman L.W."/>
            <person name="Vaidya A.B."/>
            <person name="van Lin L.H."/>
            <person name="Janse C.J."/>
            <person name="Waters A.P."/>
            <person name="Smith H.O."/>
            <person name="White O.R."/>
            <person name="Salzberg S.L."/>
            <person name="Venter J.C."/>
            <person name="Fraser C.M."/>
            <person name="Hoffman S.L."/>
            <person name="Gardner M.J."/>
            <person name="Carucci D.J."/>
        </authorList>
    </citation>
    <scope>NUCLEOTIDE SEQUENCE [LARGE SCALE GENOMIC DNA]</scope>
    <source>
        <strain evidence="2 3">17XNL</strain>
    </source>
</reference>
<evidence type="ECO:0000313" key="2">
    <source>
        <dbReference type="EMBL" id="EAA16699.1"/>
    </source>
</evidence>
<dbReference type="EMBL" id="AABL01000147">
    <property type="protein sequence ID" value="EAA16699.1"/>
    <property type="molecule type" value="Genomic_DNA"/>
</dbReference>
<feature type="region of interest" description="Disordered" evidence="1">
    <location>
        <begin position="273"/>
        <end position="365"/>
    </location>
</feature>
<evidence type="ECO:0000256" key="1">
    <source>
        <dbReference type="SAM" id="MobiDB-lite"/>
    </source>
</evidence>
<keyword evidence="3" id="KW-1185">Reference proteome</keyword>
<feature type="compositionally biased region" description="Acidic residues" evidence="1">
    <location>
        <begin position="298"/>
        <end position="365"/>
    </location>
</feature>
<sequence length="365" mass="42856">MFFTKKVYEIISILKLNNNLYVPNEIEKIKEILDKILPERDLNIVTIKSVRKDVADYLNVDESYFTDNKEKKTILKDILKDKLLKLYNEQQGKKEQEDDKSTKTESSKENEDGYKKKKYNQSNKSIKSDSKNNKKRKMNSDDFNTPSSKNIKKDKKEKKSGSKKYDNSDNDNDELKPKSRKKSSGNITEKNIHTIKKEKLRKIVLDLKIGPTIFKDLNKENDEEYNKKLEEKIIAFCEKKNICSETNRLPNPSEIQEYAKQLKLKQELDGIDLSNILDSSTRSRRRTPNIYVSKIIDGSEEDEEEDGEDDDEDDEEDDEEENEEEHEEENEEEHEEEDDDGDDDDDDEDDDDEEEEEDGDDDDDD</sequence>
<dbReference type="AlphaFoldDB" id="Q7RS34"/>
<gene>
    <name evidence="2" type="ORF">PY00532</name>
</gene>